<dbReference type="OrthoDB" id="67478at2759"/>
<dbReference type="AlphaFoldDB" id="A0A1W0A7Q5"/>
<evidence type="ECO:0000313" key="2">
    <source>
        <dbReference type="Proteomes" id="UP000243217"/>
    </source>
</evidence>
<gene>
    <name evidence="1" type="ORF">THRCLA_01643</name>
</gene>
<evidence type="ECO:0000313" key="1">
    <source>
        <dbReference type="EMBL" id="OQS06316.1"/>
    </source>
</evidence>
<organism evidence="1 2">
    <name type="scientific">Thraustotheca clavata</name>
    <dbReference type="NCBI Taxonomy" id="74557"/>
    <lineage>
        <taxon>Eukaryota</taxon>
        <taxon>Sar</taxon>
        <taxon>Stramenopiles</taxon>
        <taxon>Oomycota</taxon>
        <taxon>Saprolegniomycetes</taxon>
        <taxon>Saprolegniales</taxon>
        <taxon>Achlyaceae</taxon>
        <taxon>Thraustotheca</taxon>
    </lineage>
</organism>
<sequence length="332" mass="38038">MAAGKTNEVDDAILHRRARKRKNSRAWRIKHKDAVQTLRQTATLLERQVADLQIIAASASEMKAESDLWRRYETLIKIKHGLIQQNALLSQAIERRGAIYSNAVASISELNAHNSRIWDDIFLYTILQATQQDVHSHLPSVFDHSFMEPKIVRGWIAKMGQDGNGTYYDVRKCVGKSIIGNIKDLCQYHWKVRNDKEAYMRLQNIALDFQILRQSQSLSVSKSVLQIGPNTVVRIMVQYQMELRNGFDYCFINLTPDLDQLTTTMRVKLEVIDGQVMVSAVGKAQAPCGPNPRYTLSYVVAEMMHWEDLLRSSNSILWEEDEQLSVLEFPSL</sequence>
<name>A0A1W0A7Q5_9STRA</name>
<proteinExistence type="predicted"/>
<protein>
    <recommendedName>
        <fullName evidence="3">BZIP domain-containing protein</fullName>
    </recommendedName>
</protein>
<accession>A0A1W0A7Q5</accession>
<dbReference type="Proteomes" id="UP000243217">
    <property type="component" value="Unassembled WGS sequence"/>
</dbReference>
<dbReference type="EMBL" id="JNBS01000358">
    <property type="protein sequence ID" value="OQS06316.1"/>
    <property type="molecule type" value="Genomic_DNA"/>
</dbReference>
<comment type="caution">
    <text evidence="1">The sequence shown here is derived from an EMBL/GenBank/DDBJ whole genome shotgun (WGS) entry which is preliminary data.</text>
</comment>
<keyword evidence="2" id="KW-1185">Reference proteome</keyword>
<reference evidence="1 2" key="1">
    <citation type="journal article" date="2014" name="Genome Biol. Evol.">
        <title>The secreted proteins of Achlya hypogyna and Thraustotheca clavata identify the ancestral oomycete secretome and reveal gene acquisitions by horizontal gene transfer.</title>
        <authorList>
            <person name="Misner I."/>
            <person name="Blouin N."/>
            <person name="Leonard G."/>
            <person name="Richards T.A."/>
            <person name="Lane C.E."/>
        </authorList>
    </citation>
    <scope>NUCLEOTIDE SEQUENCE [LARGE SCALE GENOMIC DNA]</scope>
    <source>
        <strain evidence="1 2">ATCC 34112</strain>
    </source>
</reference>
<evidence type="ECO:0008006" key="3">
    <source>
        <dbReference type="Google" id="ProtNLM"/>
    </source>
</evidence>